<dbReference type="AlphaFoldDB" id="A0AAQ3N5Y9"/>
<protein>
    <recommendedName>
        <fullName evidence="2">Putative plant transposon protein domain-containing protein</fullName>
    </recommendedName>
</protein>
<dbReference type="EMBL" id="CP144691">
    <property type="protein sequence ID" value="WVY95439.1"/>
    <property type="molecule type" value="Genomic_DNA"/>
</dbReference>
<dbReference type="Gene3D" id="3.90.20.10">
    <property type="match status" value="1"/>
</dbReference>
<accession>A0AAQ3N5Y9</accession>
<dbReference type="Proteomes" id="UP001374535">
    <property type="component" value="Chromosome 10"/>
</dbReference>
<evidence type="ECO:0000313" key="5">
    <source>
        <dbReference type="Proteomes" id="UP001374535"/>
    </source>
</evidence>
<name>A0AAQ3N5Y9_VIGMU</name>
<organism evidence="4 5">
    <name type="scientific">Vigna mungo</name>
    <name type="common">Black gram</name>
    <name type="synonym">Phaseolus mungo</name>
    <dbReference type="NCBI Taxonomy" id="3915"/>
    <lineage>
        <taxon>Eukaryota</taxon>
        <taxon>Viridiplantae</taxon>
        <taxon>Streptophyta</taxon>
        <taxon>Embryophyta</taxon>
        <taxon>Tracheophyta</taxon>
        <taxon>Spermatophyta</taxon>
        <taxon>Magnoliopsida</taxon>
        <taxon>eudicotyledons</taxon>
        <taxon>Gunneridae</taxon>
        <taxon>Pentapetalae</taxon>
        <taxon>rosids</taxon>
        <taxon>fabids</taxon>
        <taxon>Fabales</taxon>
        <taxon>Fabaceae</taxon>
        <taxon>Papilionoideae</taxon>
        <taxon>50 kb inversion clade</taxon>
        <taxon>NPAAA clade</taxon>
        <taxon>indigoferoid/millettioid clade</taxon>
        <taxon>Phaseoleae</taxon>
        <taxon>Vigna</taxon>
    </lineage>
</organism>
<evidence type="ECO:0000259" key="2">
    <source>
        <dbReference type="Pfam" id="PF20167"/>
    </source>
</evidence>
<dbReference type="InterPro" id="IPR046796">
    <property type="entry name" value="Transposase_32_dom"/>
</dbReference>
<gene>
    <name evidence="4" type="ORF">V8G54_023982</name>
    <name evidence="3" type="ORF">V8G54_034527</name>
</gene>
<reference evidence="4 5" key="1">
    <citation type="journal article" date="2023" name="Life. Sci Alliance">
        <title>Evolutionary insights into 3D genome organization and epigenetic landscape of Vigna mungo.</title>
        <authorList>
            <person name="Junaid A."/>
            <person name="Singh B."/>
            <person name="Bhatia S."/>
        </authorList>
    </citation>
    <scope>NUCLEOTIDE SEQUENCE [LARGE SCALE GENOMIC DNA]</scope>
    <source>
        <strain evidence="4">Urdbean</strain>
    </source>
</reference>
<feature type="domain" description="Putative plant transposon protein" evidence="2">
    <location>
        <begin position="85"/>
        <end position="260"/>
    </location>
</feature>
<dbReference type="Proteomes" id="UP001374535">
    <property type="component" value="Chromosome 7"/>
</dbReference>
<feature type="compositionally biased region" description="Acidic residues" evidence="1">
    <location>
        <begin position="303"/>
        <end position="317"/>
    </location>
</feature>
<evidence type="ECO:0000313" key="4">
    <source>
        <dbReference type="EMBL" id="WVZ03176.1"/>
    </source>
</evidence>
<feature type="region of interest" description="Disordered" evidence="1">
    <location>
        <begin position="296"/>
        <end position="319"/>
    </location>
</feature>
<evidence type="ECO:0000256" key="1">
    <source>
        <dbReference type="SAM" id="MobiDB-lite"/>
    </source>
</evidence>
<keyword evidence="5" id="KW-1185">Reference proteome</keyword>
<sequence length="392" mass="45286">MGDRAKKKQKPSSSHEGGRRRQRSPTPSPPPSSPHPVHDLFSTVEQQEKFAKHFVNREVLESKYLDAEYFEESNFEFYQILCAAGLKEFVCLSDSFYPELVRVFYNNMVISHTGVIRTEVKGVKIKISPKVFNEITLLPSKGAPFEGRIVDEWKEDYNSISGREFVRREDAEVLPRLTAGQMKVQHRILHYVLTRILCPRSTNIGQPTEEDIMLIWALFNGKEINWGHLIRYKMKKALKDKAKLPYPHLITLFLDRFEVPIDNDPVTGIMPKQKMDYDTIRSFGYVQNPHGEWVIGKQNPPNAEDEATEDEDIDEDNSSTTLSDVMNRIDQIQTFVASRFDGIQTRFDQLETTMGTRFDNFQTQFGNIDTAIGSMEEELQHLRMRFDNAPQS</sequence>
<dbReference type="Pfam" id="PF20167">
    <property type="entry name" value="Transposase_32"/>
    <property type="match status" value="1"/>
</dbReference>
<feature type="region of interest" description="Disordered" evidence="1">
    <location>
        <begin position="1"/>
        <end position="39"/>
    </location>
</feature>
<dbReference type="EMBL" id="CP144694">
    <property type="protein sequence ID" value="WVZ03176.1"/>
    <property type="molecule type" value="Genomic_DNA"/>
</dbReference>
<feature type="compositionally biased region" description="Basic residues" evidence="1">
    <location>
        <begin position="1"/>
        <end position="10"/>
    </location>
</feature>
<proteinExistence type="predicted"/>
<evidence type="ECO:0000313" key="3">
    <source>
        <dbReference type="EMBL" id="WVY95439.1"/>
    </source>
</evidence>
<reference evidence="4" key="2">
    <citation type="submission" date="2024-01" db="EMBL/GenBank/DDBJ databases">
        <authorList>
            <person name="Junaid A."/>
            <person name="Bhatia S."/>
        </authorList>
    </citation>
    <scope>NUCLEOTIDE SEQUENCE</scope>
    <source>
        <strain evidence="4">Urdbean</strain>
        <tissue evidence="4">Leaf</tissue>
    </source>
</reference>